<dbReference type="EMBL" id="PQXN01000470">
    <property type="protein sequence ID" value="TGO44707.1"/>
    <property type="molecule type" value="Genomic_DNA"/>
</dbReference>
<reference evidence="2 3" key="1">
    <citation type="submission" date="2017-12" db="EMBL/GenBank/DDBJ databases">
        <title>Comparative genomics of Botrytis spp.</title>
        <authorList>
            <person name="Valero-Jimenez C.A."/>
            <person name="Tapia P."/>
            <person name="Veloso J."/>
            <person name="Silva-Moreno E."/>
            <person name="Staats M."/>
            <person name="Valdes J.H."/>
            <person name="Van Kan J.A.L."/>
        </authorList>
    </citation>
    <scope>NUCLEOTIDE SEQUENCE [LARGE SCALE GENOMIC DNA]</scope>
    <source>
        <strain evidence="2 3">MUCL11595</strain>
    </source>
</reference>
<dbReference type="Gene3D" id="3.30.9.10">
    <property type="entry name" value="D-Amino Acid Oxidase, subunit A, domain 2"/>
    <property type="match status" value="1"/>
</dbReference>
<keyword evidence="3" id="KW-1185">Reference proteome</keyword>
<dbReference type="Gene3D" id="3.50.50.60">
    <property type="entry name" value="FAD/NAD(P)-binding domain"/>
    <property type="match status" value="1"/>
</dbReference>
<comment type="caution">
    <text evidence="2">The sequence shown here is derived from an EMBL/GenBank/DDBJ whole genome shotgun (WGS) entry which is preliminary data.</text>
</comment>
<feature type="domain" description="FAD dependent oxidoreductase" evidence="1">
    <location>
        <begin position="45"/>
        <end position="431"/>
    </location>
</feature>
<dbReference type="InterPro" id="IPR006076">
    <property type="entry name" value="FAD-dep_OxRdtase"/>
</dbReference>
<dbReference type="Pfam" id="PF01266">
    <property type="entry name" value="DAO"/>
    <property type="match status" value="1"/>
</dbReference>
<organism evidence="2 3">
    <name type="scientific">Botryotinia convoluta</name>
    <dbReference type="NCBI Taxonomy" id="54673"/>
    <lineage>
        <taxon>Eukaryota</taxon>
        <taxon>Fungi</taxon>
        <taxon>Dikarya</taxon>
        <taxon>Ascomycota</taxon>
        <taxon>Pezizomycotina</taxon>
        <taxon>Leotiomycetes</taxon>
        <taxon>Helotiales</taxon>
        <taxon>Sclerotiniaceae</taxon>
        <taxon>Botryotinia</taxon>
    </lineage>
</organism>
<evidence type="ECO:0000313" key="3">
    <source>
        <dbReference type="Proteomes" id="UP000297527"/>
    </source>
</evidence>
<dbReference type="PANTHER" id="PTHR13847:SF279">
    <property type="entry name" value="FAD DEPENDENT OXIDOREDUCTASE DOMAIN-CONTAINING PROTEIN-RELATED"/>
    <property type="match status" value="1"/>
</dbReference>
<name>A0A4Z1HI55_9HELO</name>
<dbReference type="AlphaFoldDB" id="A0A4Z1HI55"/>
<evidence type="ECO:0000259" key="1">
    <source>
        <dbReference type="Pfam" id="PF01266"/>
    </source>
</evidence>
<dbReference type="InterPro" id="IPR036188">
    <property type="entry name" value="FAD/NAD-bd_sf"/>
</dbReference>
<dbReference type="GO" id="GO:0005737">
    <property type="term" value="C:cytoplasm"/>
    <property type="evidence" value="ECO:0007669"/>
    <property type="project" value="TreeGrafter"/>
</dbReference>
<evidence type="ECO:0000313" key="2">
    <source>
        <dbReference type="EMBL" id="TGO44707.1"/>
    </source>
</evidence>
<dbReference type="PANTHER" id="PTHR13847">
    <property type="entry name" value="SARCOSINE DEHYDROGENASE-RELATED"/>
    <property type="match status" value="1"/>
</dbReference>
<gene>
    <name evidence="2" type="ORF">BCON_0472g00030</name>
</gene>
<proteinExistence type="predicted"/>
<accession>A0A4Z1HI55</accession>
<dbReference type="OrthoDB" id="429143at2759"/>
<dbReference type="SUPFAM" id="SSF51905">
    <property type="entry name" value="FAD/NAD(P)-binding domain"/>
    <property type="match status" value="1"/>
</dbReference>
<protein>
    <recommendedName>
        <fullName evidence="1">FAD dependent oxidoreductase domain-containing protein</fullName>
    </recommendedName>
</protein>
<sequence>MANPQTSHNFPTAAKDSTVPFWHSKKHQLHDFRSTDILPVNDIIDVVIIGAGYAGVATAYNLVKNDTTSNCPKLFVMILDARSVCSGATGRNGGHLRPDLYGHIPKYINRAGVRAGAEIAEFEIAHVQALKELILRENIDCDFILTRTCDVWNNQDTDDEAKAVYDRLRLNPELSYMEDVQFTIGKDAETLSSVSGVKGAKACSTYTAATLSPYKLITSLLASALTTGSINLQTNTPVISIKQSAHGYHLVETSRGIIRARKVVHENNACVSGLLPEYAKKIIPCKGICCHITIPKGATAPPIDYSYIIRTEDGILDYLISRPDGSVIVGGASATFRSHKDQWHNNVDDGKLIEATMEKRHYENFIQRTFRGWENSDAKIESIWTGVMGYSFDSNPHIGLVPQKSDQFIIAGFNGHGMPVIWLAAKGLAEMLRTEKSFEEFRVPMPLPRLFKTTQDRIDRAQNGPKGGDILN</sequence>
<dbReference type="Proteomes" id="UP000297527">
    <property type="component" value="Unassembled WGS sequence"/>
</dbReference>